<keyword evidence="3 6" id="KW-1133">Transmembrane helix</keyword>
<dbReference type="InterPro" id="IPR051784">
    <property type="entry name" value="Nod_factor_ABC_transporter"/>
</dbReference>
<comment type="subcellular location">
    <subcellularLocation>
        <location evidence="6">Cell membrane</location>
        <topology evidence="6">Multi-pass membrane protein</topology>
    </subcellularLocation>
    <subcellularLocation>
        <location evidence="1">Membrane</location>
        <topology evidence="1">Multi-pass membrane protein</topology>
    </subcellularLocation>
</comment>
<evidence type="ECO:0000259" key="7">
    <source>
        <dbReference type="PROSITE" id="PS51012"/>
    </source>
</evidence>
<dbReference type="Pfam" id="PF01061">
    <property type="entry name" value="ABC2_membrane"/>
    <property type="match status" value="1"/>
</dbReference>
<sequence>MAGTGTTSGRVAPGADGGTAPLTGGWQAVTAHWLAKYRRVWFGTAITSFLSPLLYLAGMGYGLGMLVDRGAGGIDGVPYVVFVAPGVLAATTLQVAAGETTFSVMGSIKWDRTYHGMLATPLGVRDVVTGHLAYVLVRLTMAAVVFFGVAAALGTVRSWWGLLAVPVAVLGGLAFASCCYAYSASLTNDRGLALMFRFVVMPMTLFSGTFFPIEQLPGWLQPVAWLTPLWHAVDASRTLVLGTADPGGVLLHVGYLALWAAGGYLAAVRVLHRRMVV</sequence>
<feature type="transmembrane region" description="Helical" evidence="6">
    <location>
        <begin position="159"/>
        <end position="182"/>
    </location>
</feature>
<name>A0A939LRD4_9CELL</name>
<comment type="similarity">
    <text evidence="6">Belongs to the ABC-2 integral membrane protein family.</text>
</comment>
<keyword evidence="9" id="KW-1185">Reference proteome</keyword>
<evidence type="ECO:0000256" key="5">
    <source>
        <dbReference type="ARBA" id="ARBA00023251"/>
    </source>
</evidence>
<proteinExistence type="inferred from homology"/>
<dbReference type="PRINTS" id="PR00164">
    <property type="entry name" value="ABC2TRNSPORT"/>
</dbReference>
<evidence type="ECO:0000256" key="2">
    <source>
        <dbReference type="ARBA" id="ARBA00022692"/>
    </source>
</evidence>
<dbReference type="EMBL" id="JAGEMK010000011">
    <property type="protein sequence ID" value="MBO1753312.1"/>
    <property type="molecule type" value="Genomic_DNA"/>
</dbReference>
<feature type="domain" description="ABC transmembrane type-2" evidence="7">
    <location>
        <begin position="43"/>
        <end position="274"/>
    </location>
</feature>
<comment type="caution">
    <text evidence="8">The sequence shown here is derived from an EMBL/GenBank/DDBJ whole genome shotgun (WGS) entry which is preliminary data.</text>
</comment>
<keyword evidence="6" id="KW-0813">Transport</keyword>
<dbReference type="GO" id="GO:0043190">
    <property type="term" value="C:ATP-binding cassette (ABC) transporter complex"/>
    <property type="evidence" value="ECO:0007669"/>
    <property type="project" value="InterPro"/>
</dbReference>
<dbReference type="GO" id="GO:0046677">
    <property type="term" value="P:response to antibiotic"/>
    <property type="evidence" value="ECO:0007669"/>
    <property type="project" value="UniProtKB-KW"/>
</dbReference>
<dbReference type="InterPro" id="IPR000412">
    <property type="entry name" value="ABC_2_transport"/>
</dbReference>
<evidence type="ECO:0000256" key="1">
    <source>
        <dbReference type="ARBA" id="ARBA00004141"/>
    </source>
</evidence>
<dbReference type="PROSITE" id="PS51012">
    <property type="entry name" value="ABC_TM2"/>
    <property type="match status" value="1"/>
</dbReference>
<dbReference type="AlphaFoldDB" id="A0A939LRD4"/>
<protein>
    <recommendedName>
        <fullName evidence="6">Transport permease protein</fullName>
    </recommendedName>
</protein>
<accession>A0A939LRD4</accession>
<feature type="transmembrane region" description="Helical" evidence="6">
    <location>
        <begin position="194"/>
        <end position="213"/>
    </location>
</feature>
<organism evidence="8 9">
    <name type="scientific">Actinotalea soli</name>
    <dbReference type="NCBI Taxonomy" id="2819234"/>
    <lineage>
        <taxon>Bacteria</taxon>
        <taxon>Bacillati</taxon>
        <taxon>Actinomycetota</taxon>
        <taxon>Actinomycetes</taxon>
        <taxon>Micrococcales</taxon>
        <taxon>Cellulomonadaceae</taxon>
        <taxon>Actinotalea</taxon>
    </lineage>
</organism>
<keyword evidence="5" id="KW-0046">Antibiotic resistance</keyword>
<reference evidence="8" key="1">
    <citation type="submission" date="2021-03" db="EMBL/GenBank/DDBJ databases">
        <title>Actinotalea soli sp. nov., isolated from soil.</title>
        <authorList>
            <person name="Ping W."/>
            <person name="Zhang J."/>
        </authorList>
    </citation>
    <scope>NUCLEOTIDE SEQUENCE</scope>
    <source>
        <strain evidence="8">BY-33</strain>
    </source>
</reference>
<dbReference type="GO" id="GO:0140359">
    <property type="term" value="F:ABC-type transporter activity"/>
    <property type="evidence" value="ECO:0007669"/>
    <property type="project" value="InterPro"/>
</dbReference>
<gene>
    <name evidence="8" type="ORF">J4G33_16000</name>
</gene>
<feature type="transmembrane region" description="Helical" evidence="6">
    <location>
        <begin position="249"/>
        <end position="271"/>
    </location>
</feature>
<evidence type="ECO:0000256" key="4">
    <source>
        <dbReference type="ARBA" id="ARBA00023136"/>
    </source>
</evidence>
<evidence type="ECO:0000256" key="3">
    <source>
        <dbReference type="ARBA" id="ARBA00022989"/>
    </source>
</evidence>
<feature type="transmembrane region" description="Helical" evidence="6">
    <location>
        <begin position="132"/>
        <end position="153"/>
    </location>
</feature>
<dbReference type="InterPro" id="IPR047817">
    <property type="entry name" value="ABC2_TM_bact-type"/>
</dbReference>
<dbReference type="PANTHER" id="PTHR43229:SF2">
    <property type="entry name" value="NODULATION PROTEIN J"/>
    <property type="match status" value="1"/>
</dbReference>
<evidence type="ECO:0000313" key="9">
    <source>
        <dbReference type="Proteomes" id="UP000664209"/>
    </source>
</evidence>
<feature type="transmembrane region" description="Helical" evidence="6">
    <location>
        <begin position="40"/>
        <end position="64"/>
    </location>
</feature>
<evidence type="ECO:0000313" key="8">
    <source>
        <dbReference type="EMBL" id="MBO1753312.1"/>
    </source>
</evidence>
<dbReference type="InterPro" id="IPR013525">
    <property type="entry name" value="ABC2_TM"/>
</dbReference>
<feature type="transmembrane region" description="Helical" evidence="6">
    <location>
        <begin position="76"/>
        <end position="97"/>
    </location>
</feature>
<evidence type="ECO:0000256" key="6">
    <source>
        <dbReference type="RuleBase" id="RU361157"/>
    </source>
</evidence>
<dbReference type="Proteomes" id="UP000664209">
    <property type="component" value="Unassembled WGS sequence"/>
</dbReference>
<dbReference type="RefSeq" id="WP_208056984.1">
    <property type="nucleotide sequence ID" value="NZ_JAGEMK010000011.1"/>
</dbReference>
<keyword evidence="6" id="KW-1003">Cell membrane</keyword>
<keyword evidence="4 6" id="KW-0472">Membrane</keyword>
<dbReference type="PANTHER" id="PTHR43229">
    <property type="entry name" value="NODULATION PROTEIN J"/>
    <property type="match status" value="1"/>
</dbReference>
<dbReference type="PIRSF" id="PIRSF006648">
    <property type="entry name" value="DrrB"/>
    <property type="match status" value="1"/>
</dbReference>
<keyword evidence="2 6" id="KW-0812">Transmembrane</keyword>